<keyword evidence="5" id="KW-0539">Nucleus</keyword>
<evidence type="ECO:0000313" key="7">
    <source>
        <dbReference type="EMBL" id="PYH69671.1"/>
    </source>
</evidence>
<dbReference type="Proteomes" id="UP000248405">
    <property type="component" value="Unassembled WGS sequence"/>
</dbReference>
<evidence type="ECO:0000256" key="6">
    <source>
        <dbReference type="SAM" id="MobiDB-lite"/>
    </source>
</evidence>
<dbReference type="PANTHER" id="PTHR28081:SF1">
    <property type="entry name" value="DAMAGE-REGULATED IMPORT FACILITATOR 1"/>
    <property type="match status" value="1"/>
</dbReference>
<feature type="compositionally biased region" description="Polar residues" evidence="6">
    <location>
        <begin position="134"/>
        <end position="144"/>
    </location>
</feature>
<organism evidence="7 8">
    <name type="scientific">Aspergillus vadensis (strain CBS 113365 / IMI 142717 / IBT 24658)</name>
    <dbReference type="NCBI Taxonomy" id="1448311"/>
    <lineage>
        <taxon>Eukaryota</taxon>
        <taxon>Fungi</taxon>
        <taxon>Dikarya</taxon>
        <taxon>Ascomycota</taxon>
        <taxon>Pezizomycotina</taxon>
        <taxon>Eurotiomycetes</taxon>
        <taxon>Eurotiomycetidae</taxon>
        <taxon>Eurotiales</taxon>
        <taxon>Aspergillaceae</taxon>
        <taxon>Aspergillus</taxon>
        <taxon>Aspergillus subgen. Circumdati</taxon>
    </lineage>
</organism>
<accession>A0A319BCC3</accession>
<evidence type="ECO:0000256" key="5">
    <source>
        <dbReference type="ARBA" id="ARBA00023242"/>
    </source>
</evidence>
<feature type="region of interest" description="Disordered" evidence="6">
    <location>
        <begin position="126"/>
        <end position="147"/>
    </location>
</feature>
<evidence type="ECO:0000313" key="8">
    <source>
        <dbReference type="Proteomes" id="UP000248405"/>
    </source>
</evidence>
<protein>
    <submittedName>
        <fullName evidence="7">Uncharacterized protein</fullName>
    </submittedName>
</protein>
<dbReference type="RefSeq" id="XP_025563465.1">
    <property type="nucleotide sequence ID" value="XM_025706688.1"/>
</dbReference>
<evidence type="ECO:0000256" key="4">
    <source>
        <dbReference type="ARBA" id="ARBA00022490"/>
    </source>
</evidence>
<sequence length="245" mass="26886">MSPSLQSPTTITTKASDLASKRRRFQPPITSFFSTTSTPPSEDNDDVTTDRTHHLSHNHYSAATSSPTPIVPTKVQASLLSVGMRVRKSVAEGYKTRLAKPDPNFSELAPYSGMRSHSAPMNLITDDEGDAFSLPSSSQESNAGGQKRSYEMDFDLNDSEDDDVAASGLDLSTHNATLMGRTILAPKLNQQRRRFVTLRKHATISEGMGMDIDDFEEASFLRSREEVDMEYGSVSRSSEIEMGGI</sequence>
<keyword evidence="8" id="KW-1185">Reference proteome</keyword>
<feature type="compositionally biased region" description="Polar residues" evidence="6">
    <location>
        <begin position="1"/>
        <end position="15"/>
    </location>
</feature>
<comment type="similarity">
    <text evidence="3">Belongs to the DIF1/spd1 family.</text>
</comment>
<feature type="compositionally biased region" description="Polar residues" evidence="6">
    <location>
        <begin position="58"/>
        <end position="68"/>
    </location>
</feature>
<dbReference type="InterPro" id="IPR013900">
    <property type="entry name" value="RNR_inhibitor"/>
</dbReference>
<feature type="compositionally biased region" description="Low complexity" evidence="6">
    <location>
        <begin position="27"/>
        <end position="41"/>
    </location>
</feature>
<dbReference type="GO" id="GO:0005634">
    <property type="term" value="C:nucleus"/>
    <property type="evidence" value="ECO:0007669"/>
    <property type="project" value="UniProtKB-SubCell"/>
</dbReference>
<reference evidence="7" key="1">
    <citation type="submission" date="2016-12" db="EMBL/GenBank/DDBJ databases">
        <title>The genomes of Aspergillus section Nigri reveals drivers in fungal speciation.</title>
        <authorList>
            <consortium name="DOE Joint Genome Institute"/>
            <person name="Vesth T.C."/>
            <person name="Nybo J."/>
            <person name="Theobald S."/>
            <person name="Brandl J."/>
            <person name="Frisvad J.C."/>
            <person name="Nielsen K.F."/>
            <person name="Lyhne E.K."/>
            <person name="Kogle M.E."/>
            <person name="Kuo A."/>
            <person name="Riley R."/>
            <person name="Clum A."/>
            <person name="Nolan M."/>
            <person name="Lipzen A."/>
            <person name="Salamov A."/>
            <person name="Henrissat B."/>
            <person name="Wiebenga A."/>
            <person name="De Vries R.P."/>
            <person name="Grigoriev I.V."/>
            <person name="Mortensen U.H."/>
            <person name="Andersen M.R."/>
            <person name="Baker S.E."/>
        </authorList>
    </citation>
    <scope>NUCLEOTIDE SEQUENCE [LARGE SCALE GENOMIC DNA]</scope>
    <source>
        <strain evidence="7">CBS 113365</strain>
    </source>
</reference>
<dbReference type="AlphaFoldDB" id="A0A319BCC3"/>
<dbReference type="GO" id="GO:1990846">
    <property type="term" value="F:ribonucleoside-diphosphate reductase inhibitor activity"/>
    <property type="evidence" value="ECO:0007669"/>
    <property type="project" value="TreeGrafter"/>
</dbReference>
<dbReference type="GO" id="GO:0008104">
    <property type="term" value="P:intracellular protein localization"/>
    <property type="evidence" value="ECO:0007669"/>
    <property type="project" value="TreeGrafter"/>
</dbReference>
<comment type="subcellular location">
    <subcellularLocation>
        <location evidence="2">Cytoplasm</location>
    </subcellularLocation>
    <subcellularLocation>
        <location evidence="1">Nucleus</location>
    </subcellularLocation>
</comment>
<keyword evidence="4" id="KW-0963">Cytoplasm</keyword>
<evidence type="ECO:0000256" key="1">
    <source>
        <dbReference type="ARBA" id="ARBA00004123"/>
    </source>
</evidence>
<proteinExistence type="inferred from homology"/>
<feature type="region of interest" description="Disordered" evidence="6">
    <location>
        <begin position="1"/>
        <end position="70"/>
    </location>
</feature>
<evidence type="ECO:0000256" key="2">
    <source>
        <dbReference type="ARBA" id="ARBA00004496"/>
    </source>
</evidence>
<dbReference type="Pfam" id="PF08591">
    <property type="entry name" value="RNR_inhib"/>
    <property type="match status" value="1"/>
</dbReference>
<dbReference type="EMBL" id="KZ821623">
    <property type="protein sequence ID" value="PYH69671.1"/>
    <property type="molecule type" value="Genomic_DNA"/>
</dbReference>
<dbReference type="PANTHER" id="PTHR28081">
    <property type="entry name" value="DAMAGE-REGULATED IMPORT FACILITATOR 1-RELATED"/>
    <property type="match status" value="1"/>
</dbReference>
<name>A0A319BCC3_ASPVC</name>
<dbReference type="OrthoDB" id="4072855at2759"/>
<dbReference type="GO" id="GO:0005737">
    <property type="term" value="C:cytoplasm"/>
    <property type="evidence" value="ECO:0007669"/>
    <property type="project" value="UniProtKB-SubCell"/>
</dbReference>
<evidence type="ECO:0000256" key="3">
    <source>
        <dbReference type="ARBA" id="ARBA00005459"/>
    </source>
</evidence>
<gene>
    <name evidence="7" type="ORF">BO88DRAFT_404686</name>
</gene>
<dbReference type="GeneID" id="37211280"/>